<dbReference type="Proteomes" id="UP000019486">
    <property type="component" value="Unassembled WGS sequence"/>
</dbReference>
<dbReference type="OrthoDB" id="9815501at2"/>
<dbReference type="PATRIC" id="fig|1385369.3.peg.5128"/>
<evidence type="ECO:0000313" key="3">
    <source>
        <dbReference type="EMBL" id="EWY37729.1"/>
    </source>
</evidence>
<name>W9GVB6_9PROT</name>
<dbReference type="NCBIfam" id="TIGR02606">
    <property type="entry name" value="antidote_CC2985"/>
    <property type="match status" value="1"/>
</dbReference>
<dbReference type="STRING" id="1385369.N825_09110"/>
<dbReference type="PANTHER" id="PTHR36582">
    <property type="entry name" value="ANTITOXIN PARD"/>
    <property type="match status" value="1"/>
</dbReference>
<sequence length="82" mass="9076">MSTNVSLTAELEKFARSCVESGRYNNVSEVVRSGLRLLQESEERRAGFISMLDDVRGEADREGTHDIDAVALEMDEIIAASK</sequence>
<evidence type="ECO:0000256" key="1">
    <source>
        <dbReference type="ARBA" id="ARBA00008580"/>
    </source>
</evidence>
<gene>
    <name evidence="3" type="ORF">N825_09110</name>
</gene>
<organism evidence="3 4">
    <name type="scientific">Skermanella stibiiresistens SB22</name>
    <dbReference type="NCBI Taxonomy" id="1385369"/>
    <lineage>
        <taxon>Bacteria</taxon>
        <taxon>Pseudomonadati</taxon>
        <taxon>Pseudomonadota</taxon>
        <taxon>Alphaproteobacteria</taxon>
        <taxon>Rhodospirillales</taxon>
        <taxon>Azospirillaceae</taxon>
        <taxon>Skermanella</taxon>
    </lineage>
</organism>
<keyword evidence="4" id="KW-1185">Reference proteome</keyword>
<dbReference type="AlphaFoldDB" id="W9GVB6"/>
<evidence type="ECO:0000313" key="4">
    <source>
        <dbReference type="Proteomes" id="UP000019486"/>
    </source>
</evidence>
<dbReference type="SUPFAM" id="SSF47598">
    <property type="entry name" value="Ribbon-helix-helix"/>
    <property type="match status" value="1"/>
</dbReference>
<comment type="caution">
    <text evidence="3">The sequence shown here is derived from an EMBL/GenBank/DDBJ whole genome shotgun (WGS) entry which is preliminary data.</text>
</comment>
<reference evidence="3 4" key="1">
    <citation type="submission" date="2013-08" db="EMBL/GenBank/DDBJ databases">
        <title>The genome sequence of Skermanella stibiiresistens.</title>
        <authorList>
            <person name="Zhu W."/>
            <person name="Wang G."/>
        </authorList>
    </citation>
    <scope>NUCLEOTIDE SEQUENCE [LARGE SCALE GENOMIC DNA]</scope>
    <source>
        <strain evidence="3 4">SB22</strain>
    </source>
</reference>
<dbReference type="EMBL" id="AVFL01000023">
    <property type="protein sequence ID" value="EWY37729.1"/>
    <property type="molecule type" value="Genomic_DNA"/>
</dbReference>
<dbReference type="InterPro" id="IPR038296">
    <property type="entry name" value="ParD_sf"/>
</dbReference>
<dbReference type="PANTHER" id="PTHR36582:SF2">
    <property type="entry name" value="ANTITOXIN PARD"/>
    <property type="match status" value="1"/>
</dbReference>
<dbReference type="Pfam" id="PF03693">
    <property type="entry name" value="ParD_antitoxin"/>
    <property type="match status" value="1"/>
</dbReference>
<evidence type="ECO:0000256" key="2">
    <source>
        <dbReference type="ARBA" id="ARBA00022649"/>
    </source>
</evidence>
<protein>
    <submittedName>
        <fullName evidence="3">Transcriptional regulator</fullName>
    </submittedName>
</protein>
<comment type="similarity">
    <text evidence="1">Belongs to the ParD antitoxin family.</text>
</comment>
<proteinExistence type="inferred from homology"/>
<dbReference type="InterPro" id="IPR010985">
    <property type="entry name" value="Ribbon_hlx_hlx"/>
</dbReference>
<dbReference type="InterPro" id="IPR022789">
    <property type="entry name" value="ParD"/>
</dbReference>
<keyword evidence="2" id="KW-1277">Toxin-antitoxin system</keyword>
<accession>W9GVB6</accession>
<dbReference type="GO" id="GO:0006355">
    <property type="term" value="P:regulation of DNA-templated transcription"/>
    <property type="evidence" value="ECO:0007669"/>
    <property type="project" value="InterPro"/>
</dbReference>
<dbReference type="Gene3D" id="6.10.10.120">
    <property type="entry name" value="Antitoxin ParD1-like"/>
    <property type="match status" value="1"/>
</dbReference>
<dbReference type="RefSeq" id="WP_037458212.1">
    <property type="nucleotide sequence ID" value="NZ_AVFL01000023.1"/>
</dbReference>